<dbReference type="InterPro" id="IPR051167">
    <property type="entry name" value="Prolyl_oligopep/macrocyclase"/>
</dbReference>
<dbReference type="GO" id="GO:0070012">
    <property type="term" value="F:oligopeptidase activity"/>
    <property type="evidence" value="ECO:0007669"/>
    <property type="project" value="TreeGrafter"/>
</dbReference>
<evidence type="ECO:0000256" key="1">
    <source>
        <dbReference type="ARBA" id="ARBA00001070"/>
    </source>
</evidence>
<dbReference type="Gene3D" id="2.130.10.120">
    <property type="entry name" value="Prolyl oligopeptidase, N-terminal domain"/>
    <property type="match status" value="2"/>
</dbReference>
<dbReference type="Gene3D" id="3.40.50.1820">
    <property type="entry name" value="alpha/beta hydrolase"/>
    <property type="match status" value="2"/>
</dbReference>
<organism evidence="10 11">
    <name type="scientific">Actinoalloteichus fjordicus</name>
    <dbReference type="NCBI Taxonomy" id="1612552"/>
    <lineage>
        <taxon>Bacteria</taxon>
        <taxon>Bacillati</taxon>
        <taxon>Actinomycetota</taxon>
        <taxon>Actinomycetes</taxon>
        <taxon>Pseudonocardiales</taxon>
        <taxon>Pseudonocardiaceae</taxon>
        <taxon>Actinoalloteichus</taxon>
    </lineage>
</organism>
<dbReference type="KEGG" id="acad:UA74_12790"/>
<dbReference type="InterPro" id="IPR023302">
    <property type="entry name" value="Pept_S9A_N"/>
</dbReference>
<keyword evidence="4 10" id="KW-0645">Protease</keyword>
<keyword evidence="5" id="KW-0378">Hydrolase</keyword>
<dbReference type="SUPFAM" id="SSF50993">
    <property type="entry name" value="Peptidase/esterase 'gauge' domain"/>
    <property type="match status" value="1"/>
</dbReference>
<evidence type="ECO:0000313" key="11">
    <source>
        <dbReference type="Proteomes" id="UP000185511"/>
    </source>
</evidence>
<accession>A0AAC9PS96</accession>
<evidence type="ECO:0000313" key="10">
    <source>
        <dbReference type="EMBL" id="APU14616.1"/>
    </source>
</evidence>
<dbReference type="EMBL" id="CP016076">
    <property type="protein sequence ID" value="APU14616.1"/>
    <property type="molecule type" value="Genomic_DNA"/>
</dbReference>
<name>A0AAC9PS96_9PSEU</name>
<dbReference type="Pfam" id="PF00326">
    <property type="entry name" value="Peptidase_S9"/>
    <property type="match status" value="1"/>
</dbReference>
<dbReference type="Pfam" id="PF02897">
    <property type="entry name" value="Peptidase_S9_N"/>
    <property type="match status" value="2"/>
</dbReference>
<feature type="region of interest" description="Disordered" evidence="7">
    <location>
        <begin position="745"/>
        <end position="793"/>
    </location>
</feature>
<dbReference type="PROSITE" id="PS00708">
    <property type="entry name" value="PRO_ENDOPEP_SER"/>
    <property type="match status" value="1"/>
</dbReference>
<feature type="compositionally biased region" description="Polar residues" evidence="7">
    <location>
        <begin position="773"/>
        <end position="782"/>
    </location>
</feature>
<feature type="region of interest" description="Disordered" evidence="7">
    <location>
        <begin position="69"/>
        <end position="95"/>
    </location>
</feature>
<dbReference type="EC" id="3.4.21.26" evidence="3"/>
<sequence>MNAYPPAPRGTEVDVLHGRVVPDPYRSLEHETGDTVEWTAAQGRLVDAYFRDCRVRRRFADRLEESDVRPEPTSMRFGDREFLPPSGDGADGGLRMRRADGSVVTVCDPREIDPVGHPVLDRFAPSPDGRVVACQLSRRGVEYGAILVIDADTGTILDGPVGPTRYSSIAWLPDCSAFFYVSQEPASVASAGTRPVVALHRLDSRRAARPARGAGLAAREPTSQAGGLDAVRVPENSGATRPGVETPITAEPDVVPAGLLAAITVATEGAAAISLRIDRGRWLLLHCGSAAGGGNRVWLADLADPTAFADPVRPLIRCVTEGIDARTHAEIGPDGLLYLLTTHRAPNRRLCRVEPADPHPEHWREVVPALPDATLASVTLLEGTPVLLVLRLLGGAHEAALHDRATGRRLRTITLPGPGRVGQIVETGHREVRFVYTDFVTPPTRLRCDLVTGFCLAITRQASRPSPATAVRQVRYRSADGTPVRLFLLGRTADLAVRPRSPLPTLLTAYGGFGIPTVPAYDPELLAWVAEGGLVAIACVRGGGDEGAAWHRAGRSERKQNTFDDLHAAAEWLIADGHTSPDRLGLLGSSNGGLLVGTAITQRPDLFAAGVARGAVLDMIRSEQFGLGPLWRGEYGSVRDESQFLALLAYSPYHRVRPGIGYPATLFVVADGDTRVHPMHARKTCAAMQHADPAGRPVLLRALPDAGHVEHSRHRAAAVAAETLAFLARETGLLGAAGFAEAAGPVRGAGSSGETGLAASPSGRPPRRAGAHQDSSTGLPSRSSHRNTRRETP</sequence>
<dbReference type="RefSeq" id="WP_075764418.1">
    <property type="nucleotide sequence ID" value="NZ_CP016076.1"/>
</dbReference>
<feature type="compositionally biased region" description="Low complexity" evidence="7">
    <location>
        <begin position="210"/>
        <end position="219"/>
    </location>
</feature>
<feature type="compositionally biased region" description="Basic residues" evidence="7">
    <location>
        <begin position="783"/>
        <end position="793"/>
    </location>
</feature>
<evidence type="ECO:0000256" key="2">
    <source>
        <dbReference type="ARBA" id="ARBA00005228"/>
    </source>
</evidence>
<evidence type="ECO:0000256" key="7">
    <source>
        <dbReference type="SAM" id="MobiDB-lite"/>
    </source>
</evidence>
<feature type="domain" description="Peptidase S9A N-terminal" evidence="9">
    <location>
        <begin position="5"/>
        <end position="204"/>
    </location>
</feature>
<gene>
    <name evidence="10" type="ORF">UA74_12790</name>
</gene>
<keyword evidence="6" id="KW-0720">Serine protease</keyword>
<evidence type="ECO:0000256" key="5">
    <source>
        <dbReference type="ARBA" id="ARBA00022801"/>
    </source>
</evidence>
<comment type="catalytic activity">
    <reaction evidence="1">
        <text>Hydrolysis of Pro-|-Xaa &gt;&gt; Ala-|-Xaa in oligopeptides.</text>
        <dbReference type="EC" id="3.4.21.26"/>
    </reaction>
</comment>
<protein>
    <recommendedName>
        <fullName evidence="3">prolyl oligopeptidase</fullName>
        <ecNumber evidence="3">3.4.21.26</ecNumber>
    </recommendedName>
</protein>
<feature type="domain" description="Peptidase S9 prolyl oligopeptidase catalytic" evidence="8">
    <location>
        <begin position="526"/>
        <end position="731"/>
    </location>
</feature>
<dbReference type="GO" id="GO:0006508">
    <property type="term" value="P:proteolysis"/>
    <property type="evidence" value="ECO:0007669"/>
    <property type="project" value="UniProtKB-KW"/>
</dbReference>
<dbReference type="InterPro" id="IPR002470">
    <property type="entry name" value="Peptidase_S9A"/>
</dbReference>
<reference evidence="11" key="1">
    <citation type="submission" date="2016-06" db="EMBL/GenBank/DDBJ databases">
        <title>Complete genome sequence of Actinoalloteichus fjordicus DSM 46855 (=ADI127-17), type strain of the new species Actinoalloteichus fjordicus.</title>
        <authorList>
            <person name="Ruckert C."/>
            <person name="Nouioui I."/>
            <person name="Willmese J."/>
            <person name="van Wezel G."/>
            <person name="Klenk H.-P."/>
            <person name="Kalinowski J."/>
            <person name="Zotchev S.B."/>
        </authorList>
    </citation>
    <scope>NUCLEOTIDE SEQUENCE [LARGE SCALE GENOMIC DNA]</scope>
    <source>
        <strain evidence="11">ADI127-7</strain>
    </source>
</reference>
<dbReference type="AlphaFoldDB" id="A0AAC9PS96"/>
<feature type="domain" description="Peptidase S9A N-terminal" evidence="9">
    <location>
        <begin position="278"/>
        <end position="453"/>
    </location>
</feature>
<dbReference type="PRINTS" id="PR00862">
    <property type="entry name" value="PROLIGOPTASE"/>
</dbReference>
<keyword evidence="11" id="KW-1185">Reference proteome</keyword>
<evidence type="ECO:0000259" key="8">
    <source>
        <dbReference type="Pfam" id="PF00326"/>
    </source>
</evidence>
<dbReference type="GO" id="GO:0004252">
    <property type="term" value="F:serine-type endopeptidase activity"/>
    <property type="evidence" value="ECO:0007669"/>
    <property type="project" value="UniProtKB-EC"/>
</dbReference>
<dbReference type="SUPFAM" id="SSF53474">
    <property type="entry name" value="alpha/beta-Hydrolases"/>
    <property type="match status" value="1"/>
</dbReference>
<dbReference type="PANTHER" id="PTHR42881">
    <property type="entry name" value="PROLYL ENDOPEPTIDASE"/>
    <property type="match status" value="1"/>
</dbReference>
<feature type="region of interest" description="Disordered" evidence="7">
    <location>
        <begin position="210"/>
        <end position="248"/>
    </location>
</feature>
<evidence type="ECO:0000256" key="3">
    <source>
        <dbReference type="ARBA" id="ARBA00011897"/>
    </source>
</evidence>
<dbReference type="InterPro" id="IPR001375">
    <property type="entry name" value="Peptidase_S9_cat"/>
</dbReference>
<dbReference type="GO" id="GO:0005829">
    <property type="term" value="C:cytosol"/>
    <property type="evidence" value="ECO:0007669"/>
    <property type="project" value="TreeGrafter"/>
</dbReference>
<evidence type="ECO:0000256" key="4">
    <source>
        <dbReference type="ARBA" id="ARBA00022670"/>
    </source>
</evidence>
<dbReference type="PANTHER" id="PTHR42881:SF2">
    <property type="entry name" value="PROLYL ENDOPEPTIDASE"/>
    <property type="match status" value="1"/>
</dbReference>
<evidence type="ECO:0000259" key="9">
    <source>
        <dbReference type="Pfam" id="PF02897"/>
    </source>
</evidence>
<dbReference type="InterPro" id="IPR029058">
    <property type="entry name" value="AB_hydrolase_fold"/>
</dbReference>
<comment type="similarity">
    <text evidence="2">Belongs to the peptidase S9A family.</text>
</comment>
<dbReference type="InterPro" id="IPR002471">
    <property type="entry name" value="Pept_S9_AS"/>
</dbReference>
<evidence type="ECO:0000256" key="6">
    <source>
        <dbReference type="ARBA" id="ARBA00022825"/>
    </source>
</evidence>
<dbReference type="Proteomes" id="UP000185511">
    <property type="component" value="Chromosome"/>
</dbReference>
<proteinExistence type="inferred from homology"/>